<keyword evidence="2" id="KW-1185">Reference proteome</keyword>
<evidence type="ECO:0000313" key="1">
    <source>
        <dbReference type="EMBL" id="AOU98569.1"/>
    </source>
</evidence>
<dbReference type="InterPro" id="IPR011990">
    <property type="entry name" value="TPR-like_helical_dom_sf"/>
</dbReference>
<dbReference type="Proteomes" id="UP000095401">
    <property type="component" value="Chromosome"/>
</dbReference>
<evidence type="ECO:0000313" key="2">
    <source>
        <dbReference type="Proteomes" id="UP000095401"/>
    </source>
</evidence>
<protein>
    <submittedName>
        <fullName evidence="1">Uncharacterized protein</fullName>
    </submittedName>
</protein>
<sequence>MDAGGISLPQVLAYAKAGALELALDSLDTNQPAYSKNPQTWLDWERAKFQLLQKAERWQGVANAAANLPKTLPQTDRTIFETDGAKAWLQLHHGLDARKLLRQLLWSGASTPDEKSVRLWRRLLIEAYLEDNLTDDARLALLQYQADYRIDGRRERDVLARVWLRVGEPRYALDLLKPDAHDTNWLYLLASLRAGARPAATLERDAIHAAQGKHVAPEDAARLWGVAAAAALQRRNWAGAVVALERFLALAPNLPLNPLLPYDGDTLWNTYRHFGEMLGNRDRILLGDDAAWEAAAKRAGKSNHPTQVRAYNALLALTGQTPAGRMTGYRWLLTALLAEPGGTTLVDRLFLSAPKTFAHLSELPVPVRLVLANDAVDRHDLNLAARLMVGVDQAPAGESPYDWTLRVARVLILGGKPKAGVAQLHDLIERSPMLDKAQADRLMQVLFNLQSLKLNQQAIDLFKALLPHLTDIQLRREVLFWEGDSYQAMGHYRESARKYLASALLDQAQAYDQWGQTARYNAAQMLVKAGMKGDARRILSDLLARTKAPARVTFLKQKLAELGPSSIAALGAG</sequence>
<gene>
    <name evidence="1" type="ORF">BI364_11925</name>
</gene>
<reference evidence="2" key="1">
    <citation type="submission" date="2016-09" db="EMBL/GenBank/DDBJ databases">
        <title>Acidihalobacter prosperus F5.</title>
        <authorList>
            <person name="Khaleque H.N."/>
            <person name="Ramsay J.P."/>
            <person name="Kaksonen A.H."/>
            <person name="Boxall N.J."/>
            <person name="Watkin E.L.J."/>
        </authorList>
    </citation>
    <scope>NUCLEOTIDE SEQUENCE [LARGE SCALE GENOMIC DNA]</scope>
    <source>
        <strain evidence="2">F5</strain>
    </source>
</reference>
<dbReference type="KEGG" id="aprs:BI364_11925"/>
<organism evidence="1 2">
    <name type="scientific">Acidihalobacter yilgarnensis</name>
    <dbReference type="NCBI Taxonomy" id="2819280"/>
    <lineage>
        <taxon>Bacteria</taxon>
        <taxon>Pseudomonadati</taxon>
        <taxon>Pseudomonadota</taxon>
        <taxon>Gammaproteobacteria</taxon>
        <taxon>Chromatiales</taxon>
        <taxon>Ectothiorhodospiraceae</taxon>
        <taxon>Acidihalobacter</taxon>
    </lineage>
</organism>
<proteinExistence type="predicted"/>
<name>A0A1D8IQ32_9GAMM</name>
<dbReference type="EMBL" id="CP017415">
    <property type="protein sequence ID" value="AOU98569.1"/>
    <property type="molecule type" value="Genomic_DNA"/>
</dbReference>
<dbReference type="Gene3D" id="1.25.40.10">
    <property type="entry name" value="Tetratricopeptide repeat domain"/>
    <property type="match status" value="1"/>
</dbReference>
<dbReference type="AlphaFoldDB" id="A0A1D8IQ32"/>
<accession>A0A1D8IQ32</accession>